<evidence type="ECO:0000256" key="13">
    <source>
        <dbReference type="ARBA" id="ARBA00047833"/>
    </source>
</evidence>
<comment type="catalytic activity">
    <reaction evidence="13 14">
        <text>UDP-N-acetyl-alpha-D-muramate + L-alanine + ATP = UDP-N-acetyl-alpha-D-muramoyl-L-alanine + ADP + phosphate + H(+)</text>
        <dbReference type="Rhea" id="RHEA:23372"/>
        <dbReference type="ChEBI" id="CHEBI:15378"/>
        <dbReference type="ChEBI" id="CHEBI:30616"/>
        <dbReference type="ChEBI" id="CHEBI:43474"/>
        <dbReference type="ChEBI" id="CHEBI:57972"/>
        <dbReference type="ChEBI" id="CHEBI:70757"/>
        <dbReference type="ChEBI" id="CHEBI:83898"/>
        <dbReference type="ChEBI" id="CHEBI:456216"/>
        <dbReference type="EC" id="6.3.2.8"/>
    </reaction>
</comment>
<dbReference type="InterPro" id="IPR013221">
    <property type="entry name" value="Mur_ligase_cen"/>
</dbReference>
<dbReference type="PANTHER" id="PTHR43445">
    <property type="entry name" value="UDP-N-ACETYLMURAMATE--L-ALANINE LIGASE-RELATED"/>
    <property type="match status" value="1"/>
</dbReference>
<dbReference type="SUPFAM" id="SSF53244">
    <property type="entry name" value="MurD-like peptide ligases, peptide-binding domain"/>
    <property type="match status" value="1"/>
</dbReference>
<accession>A0ABQ5JLY7</accession>
<name>A0ABQ5JLY7_9LACO</name>
<keyword evidence="9 14" id="KW-0133">Cell shape</keyword>
<comment type="pathway">
    <text evidence="2 14">Cell wall biogenesis; peptidoglycan biosynthesis.</text>
</comment>
<evidence type="ECO:0000256" key="6">
    <source>
        <dbReference type="ARBA" id="ARBA00022618"/>
    </source>
</evidence>
<dbReference type="HAMAP" id="MF_00046">
    <property type="entry name" value="MurC"/>
    <property type="match status" value="1"/>
</dbReference>
<evidence type="ECO:0000256" key="12">
    <source>
        <dbReference type="ARBA" id="ARBA00023316"/>
    </source>
</evidence>
<dbReference type="Gene3D" id="3.40.1190.10">
    <property type="entry name" value="Mur-like, catalytic domain"/>
    <property type="match status" value="1"/>
</dbReference>
<dbReference type="PANTHER" id="PTHR43445:SF3">
    <property type="entry name" value="UDP-N-ACETYLMURAMATE--L-ALANINE LIGASE"/>
    <property type="match status" value="1"/>
</dbReference>
<feature type="domain" description="Mur ligase N-terminal catalytic" evidence="15">
    <location>
        <begin position="9"/>
        <end position="106"/>
    </location>
</feature>
<evidence type="ECO:0000259" key="15">
    <source>
        <dbReference type="Pfam" id="PF01225"/>
    </source>
</evidence>
<dbReference type="EMBL" id="BQXO01000001">
    <property type="protein sequence ID" value="GKT04965.1"/>
    <property type="molecule type" value="Genomic_DNA"/>
</dbReference>
<dbReference type="Pfam" id="PF08245">
    <property type="entry name" value="Mur_ligase_M"/>
    <property type="match status" value="1"/>
</dbReference>
<keyword evidence="5 14" id="KW-0436">Ligase</keyword>
<dbReference type="InterPro" id="IPR005758">
    <property type="entry name" value="UDP-N-AcMur_Ala_ligase_MurC"/>
</dbReference>
<evidence type="ECO:0000256" key="8">
    <source>
        <dbReference type="ARBA" id="ARBA00022840"/>
    </source>
</evidence>
<evidence type="ECO:0000256" key="11">
    <source>
        <dbReference type="ARBA" id="ARBA00023306"/>
    </source>
</evidence>
<dbReference type="InterPro" id="IPR000713">
    <property type="entry name" value="Mur_ligase_N"/>
</dbReference>
<evidence type="ECO:0000259" key="17">
    <source>
        <dbReference type="Pfam" id="PF08245"/>
    </source>
</evidence>
<keyword evidence="6 14" id="KW-0132">Cell division</keyword>
<evidence type="ECO:0000313" key="19">
    <source>
        <dbReference type="Proteomes" id="UP001628078"/>
    </source>
</evidence>
<evidence type="ECO:0000256" key="4">
    <source>
        <dbReference type="ARBA" id="ARBA00022490"/>
    </source>
</evidence>
<evidence type="ECO:0000256" key="1">
    <source>
        <dbReference type="ARBA" id="ARBA00004496"/>
    </source>
</evidence>
<evidence type="ECO:0000256" key="9">
    <source>
        <dbReference type="ARBA" id="ARBA00022960"/>
    </source>
</evidence>
<protein>
    <recommendedName>
        <fullName evidence="3 14">UDP-N-acetylmuramate--L-alanine ligase</fullName>
        <ecNumber evidence="3 14">6.3.2.8</ecNumber>
    </recommendedName>
    <alternativeName>
        <fullName evidence="14">UDP-N-acetylmuramoyl-L-alanine synthetase</fullName>
    </alternativeName>
</protein>
<feature type="domain" description="Mur ligase C-terminal" evidence="16">
    <location>
        <begin position="303"/>
        <end position="424"/>
    </location>
</feature>
<proteinExistence type="inferred from homology"/>
<gene>
    <name evidence="14 18" type="primary">murC</name>
    <name evidence="18" type="ORF">JCM31185_02540</name>
</gene>
<evidence type="ECO:0000256" key="7">
    <source>
        <dbReference type="ARBA" id="ARBA00022741"/>
    </source>
</evidence>
<comment type="caution">
    <text evidence="18">The sequence shown here is derived from an EMBL/GenBank/DDBJ whole genome shotgun (WGS) entry which is preliminary data.</text>
</comment>
<dbReference type="InterPro" id="IPR004101">
    <property type="entry name" value="Mur_ligase_C"/>
</dbReference>
<comment type="function">
    <text evidence="14">Cell wall formation.</text>
</comment>
<dbReference type="SUPFAM" id="SSF53623">
    <property type="entry name" value="MurD-like peptide ligases, catalytic domain"/>
    <property type="match status" value="1"/>
</dbReference>
<dbReference type="Gene3D" id="3.40.50.720">
    <property type="entry name" value="NAD(P)-binding Rossmann-like Domain"/>
    <property type="match status" value="1"/>
</dbReference>
<keyword evidence="12 14" id="KW-0961">Cell wall biogenesis/degradation</keyword>
<evidence type="ECO:0000256" key="10">
    <source>
        <dbReference type="ARBA" id="ARBA00022984"/>
    </source>
</evidence>
<evidence type="ECO:0000256" key="5">
    <source>
        <dbReference type="ARBA" id="ARBA00022598"/>
    </source>
</evidence>
<keyword evidence="4 14" id="KW-0963">Cytoplasm</keyword>
<sequence>MMENTDTTYYFVGIKGSGMASLALILHDRGDRVEGSDIDQYTFTQRPLEQAGIKIYAFDPANLHEGLTVIAGNAFPDTHPEILQAKKLGLPVIRYHEFLGQLMRGYTSIGVAGAHGKTSTTGLLAHVLSGIAPTSYLIGDGTGKGTPNSRFFVFEADEYRRHFLAYHPDYAIMTNIDFDHPDYYTGIDDVADAFQTFASQVGKAIFAWGDDEHLRQLKANVPIYYYGTKDRDDIQARNVKRTTKGSNFDVYLHDELIGNFEIPLYGEHNVLNSLAVIAVAHFEKVDMTDLRKELLSFKGVKRRFAERSVADMTIIDDYAHHPSEIKATIDAARQKYPDKQLIAVFQPHTFTRTIALMDDFAKSLNLADKVYLTNIFGSAREKTGTVSSADLGAKIVKGGDVLTLENLSPLLDYHDAVVIFMGAGDVQKYEREYETLLSNSSLTNG</sequence>
<dbReference type="Pfam" id="PF01225">
    <property type="entry name" value="Mur_ligase"/>
    <property type="match status" value="1"/>
</dbReference>
<organism evidence="18 19">
    <name type="scientific">Furfurilactobacillus curtus</name>
    <dbReference type="NCBI Taxonomy" id="1746200"/>
    <lineage>
        <taxon>Bacteria</taxon>
        <taxon>Bacillati</taxon>
        <taxon>Bacillota</taxon>
        <taxon>Bacilli</taxon>
        <taxon>Lactobacillales</taxon>
        <taxon>Lactobacillaceae</taxon>
        <taxon>Furfurilactobacillus</taxon>
    </lineage>
</organism>
<evidence type="ECO:0000313" key="18">
    <source>
        <dbReference type="EMBL" id="GKT04965.1"/>
    </source>
</evidence>
<evidence type="ECO:0000256" key="3">
    <source>
        <dbReference type="ARBA" id="ARBA00012211"/>
    </source>
</evidence>
<evidence type="ECO:0000256" key="2">
    <source>
        <dbReference type="ARBA" id="ARBA00004752"/>
    </source>
</evidence>
<dbReference type="Gene3D" id="3.90.190.20">
    <property type="entry name" value="Mur ligase, C-terminal domain"/>
    <property type="match status" value="1"/>
</dbReference>
<dbReference type="SUPFAM" id="SSF51984">
    <property type="entry name" value="MurCD N-terminal domain"/>
    <property type="match status" value="1"/>
</dbReference>
<dbReference type="InterPro" id="IPR050061">
    <property type="entry name" value="MurCDEF_pg_biosynth"/>
</dbReference>
<keyword evidence="7 14" id="KW-0547">Nucleotide-binding</keyword>
<dbReference type="InterPro" id="IPR036565">
    <property type="entry name" value="Mur-like_cat_sf"/>
</dbReference>
<comment type="subcellular location">
    <subcellularLocation>
        <location evidence="1 14">Cytoplasm</location>
    </subcellularLocation>
</comment>
<dbReference type="NCBIfam" id="TIGR01082">
    <property type="entry name" value="murC"/>
    <property type="match status" value="1"/>
</dbReference>
<comment type="similarity">
    <text evidence="14">Belongs to the MurCDEF family.</text>
</comment>
<feature type="domain" description="Mur ligase central" evidence="17">
    <location>
        <begin position="111"/>
        <end position="280"/>
    </location>
</feature>
<evidence type="ECO:0000256" key="14">
    <source>
        <dbReference type="HAMAP-Rule" id="MF_00046"/>
    </source>
</evidence>
<dbReference type="Proteomes" id="UP001628078">
    <property type="component" value="Unassembled WGS sequence"/>
</dbReference>
<keyword evidence="19" id="KW-1185">Reference proteome</keyword>
<keyword evidence="8 14" id="KW-0067">ATP-binding</keyword>
<evidence type="ECO:0000259" key="16">
    <source>
        <dbReference type="Pfam" id="PF02875"/>
    </source>
</evidence>
<feature type="binding site" evidence="14">
    <location>
        <begin position="113"/>
        <end position="119"/>
    </location>
    <ligand>
        <name>ATP</name>
        <dbReference type="ChEBI" id="CHEBI:30616"/>
    </ligand>
</feature>
<keyword evidence="10 14" id="KW-0573">Peptidoglycan synthesis</keyword>
<dbReference type="InterPro" id="IPR036615">
    <property type="entry name" value="Mur_ligase_C_dom_sf"/>
</dbReference>
<dbReference type="EC" id="6.3.2.8" evidence="3 14"/>
<reference evidence="18 19" key="1">
    <citation type="submission" date="2022-03" db="EMBL/GenBank/DDBJ databases">
        <title>Draft genome sequence of Furfurilactobacillus curtus JCM 31185.</title>
        <authorList>
            <person name="Suzuki S."/>
            <person name="Endo A."/>
            <person name="Kajikawa A."/>
        </authorList>
    </citation>
    <scope>NUCLEOTIDE SEQUENCE [LARGE SCALE GENOMIC DNA]</scope>
    <source>
        <strain evidence="18 19">JCM 31185</strain>
    </source>
</reference>
<dbReference type="GO" id="GO:0016874">
    <property type="term" value="F:ligase activity"/>
    <property type="evidence" value="ECO:0007669"/>
    <property type="project" value="UniProtKB-KW"/>
</dbReference>
<dbReference type="Pfam" id="PF02875">
    <property type="entry name" value="Mur_ligase_C"/>
    <property type="match status" value="1"/>
</dbReference>
<keyword evidence="11 14" id="KW-0131">Cell cycle</keyword>